<keyword evidence="7 8" id="KW-0012">Acyltransferase</keyword>
<evidence type="ECO:0000256" key="2">
    <source>
        <dbReference type="ARBA" id="ARBA00006774"/>
    </source>
</evidence>
<comment type="pathway">
    <text evidence="8">Amino-acid biosynthesis; L-arginine biosynthesis; L-ornithine and N-acetyl-L-glutamate from L-glutamate and N(2)-acetyl-L-ornithine (cyclic): step 1/1.</text>
</comment>
<dbReference type="EMBL" id="VRSV01000001">
    <property type="protein sequence ID" value="TXK12616.1"/>
    <property type="molecule type" value="Genomic_DNA"/>
</dbReference>
<feature type="binding site" evidence="8">
    <location>
        <position position="261"/>
    </location>
    <ligand>
        <name>substrate</name>
    </ligand>
</feature>
<dbReference type="NCBIfam" id="NF003802">
    <property type="entry name" value="PRK05388.1"/>
    <property type="match status" value="1"/>
</dbReference>
<sequence>MSVTAPAGFDAAGVAVGLKSSGKRDVALVVNRGPLKVGAAVFTSNRAKANPILWSEQVIRDGVVEAIVLNSGGANCFTGAFGFQTTHLTAERVGELLEVGAGDVLVCSTGLIGTGDEVFRAKVLEGVAQSVAALDAESGQAAAEAIMTTDSVSKTVVRSEDGWTIGGMAKGAGMLAPGLATMLVVLTTDAVLDAADADAHLRAATRVSFDRLDSDGCMSTNDQVTLLASGASGVVPDPDAFRRALTEVCLDLAVQLQADAEGASHSIRITVVHAATEDEAVEVARSVARNNLFKAAIFGNDPNWGRVLAAIGTTQAQFDPYAVDVEMNGVRVCSNGGPDRPREEVDLTPRETEVVIDLKVGDATATIYTNDLTHDYVHENSAYSS</sequence>
<comment type="similarity">
    <text evidence="2 8">Belongs to the ArgJ family.</text>
</comment>
<dbReference type="Gene3D" id="3.60.70.12">
    <property type="entry name" value="L-amino peptidase D-ALA esterase/amidase"/>
    <property type="match status" value="1"/>
</dbReference>
<dbReference type="InterPro" id="IPR042195">
    <property type="entry name" value="ArgJ_beta_C"/>
</dbReference>
<comment type="subunit">
    <text evidence="3 8">Heterotetramer of two alpha and two beta chains.</text>
</comment>
<dbReference type="Proteomes" id="UP000321034">
    <property type="component" value="Unassembled WGS sequence"/>
</dbReference>
<evidence type="ECO:0000256" key="1">
    <source>
        <dbReference type="ARBA" id="ARBA00004496"/>
    </source>
</evidence>
<feature type="binding site" evidence="8">
    <location>
        <position position="181"/>
    </location>
    <ligand>
        <name>substrate</name>
    </ligand>
</feature>
<dbReference type="GO" id="GO:0006526">
    <property type="term" value="P:L-arginine biosynthetic process"/>
    <property type="evidence" value="ECO:0007669"/>
    <property type="project" value="UniProtKB-UniRule"/>
</dbReference>
<evidence type="ECO:0000256" key="8">
    <source>
        <dbReference type="HAMAP-Rule" id="MF_01106"/>
    </source>
</evidence>
<feature type="chain" id="PRO_5023492832" description="Arginine biosynthesis bifunctional protein ArgJ alpha chain" evidence="8">
    <location>
        <begin position="1"/>
        <end position="180"/>
    </location>
</feature>
<comment type="pathway">
    <text evidence="8">Amino-acid biosynthesis; L-arginine biosynthesis; N(2)-acetyl-L-ornithine from L-glutamate: step 1/4.</text>
</comment>
<dbReference type="NCBIfam" id="TIGR00120">
    <property type="entry name" value="ArgJ"/>
    <property type="match status" value="1"/>
</dbReference>
<name>A0A5C8I1F7_9MICO</name>
<dbReference type="FunFam" id="3.10.20.340:FF:000003">
    <property type="entry name" value="Arginine biosynthesis bifunctional protein ArgJ"/>
    <property type="match status" value="1"/>
</dbReference>
<organism evidence="9 10">
    <name type="scientific">Microbacterium hatanonis</name>
    <dbReference type="NCBI Taxonomy" id="404366"/>
    <lineage>
        <taxon>Bacteria</taxon>
        <taxon>Bacillati</taxon>
        <taxon>Actinomycetota</taxon>
        <taxon>Actinomycetes</taxon>
        <taxon>Micrococcales</taxon>
        <taxon>Microbacteriaceae</taxon>
        <taxon>Microbacterium</taxon>
    </lineage>
</organism>
<comment type="catalytic activity">
    <reaction evidence="8">
        <text>L-glutamate + acetyl-CoA = N-acetyl-L-glutamate + CoA + H(+)</text>
        <dbReference type="Rhea" id="RHEA:24292"/>
        <dbReference type="ChEBI" id="CHEBI:15378"/>
        <dbReference type="ChEBI" id="CHEBI:29985"/>
        <dbReference type="ChEBI" id="CHEBI:44337"/>
        <dbReference type="ChEBI" id="CHEBI:57287"/>
        <dbReference type="ChEBI" id="CHEBI:57288"/>
        <dbReference type="EC" id="2.3.1.1"/>
    </reaction>
</comment>
<feature type="binding site" evidence="8">
    <location>
        <position position="170"/>
    </location>
    <ligand>
        <name>substrate</name>
    </ligand>
</feature>
<evidence type="ECO:0000256" key="4">
    <source>
        <dbReference type="ARBA" id="ARBA00022490"/>
    </source>
</evidence>
<dbReference type="HAMAP" id="MF_01106">
    <property type="entry name" value="ArgJ"/>
    <property type="match status" value="1"/>
</dbReference>
<dbReference type="SUPFAM" id="SSF56266">
    <property type="entry name" value="DmpA/ArgJ-like"/>
    <property type="match status" value="1"/>
</dbReference>
<keyword evidence="4 8" id="KW-0963">Cytoplasm</keyword>
<dbReference type="GO" id="GO:0004358">
    <property type="term" value="F:L-glutamate N-acetyltransferase activity, acting on acetyl-L-ornithine as donor"/>
    <property type="evidence" value="ECO:0007669"/>
    <property type="project" value="UniProtKB-UniRule"/>
</dbReference>
<feature type="site" description="Involved in the stabilization of negative charge on the oxyanion by the formation of the oxyanion hole" evidence="8">
    <location>
        <position position="109"/>
    </location>
</feature>
<evidence type="ECO:0000313" key="10">
    <source>
        <dbReference type="Proteomes" id="UP000321034"/>
    </source>
</evidence>
<dbReference type="PANTHER" id="PTHR23100">
    <property type="entry name" value="ARGININE BIOSYNTHESIS BIFUNCTIONAL PROTEIN ARGJ"/>
    <property type="match status" value="1"/>
</dbReference>
<protein>
    <recommendedName>
        <fullName evidence="8">Arginine biosynthesis bifunctional protein ArgJ</fullName>
    </recommendedName>
    <domain>
        <recommendedName>
            <fullName evidence="8">Glutamate N-acetyltransferase</fullName>
            <ecNumber evidence="8">2.3.1.35</ecNumber>
        </recommendedName>
        <alternativeName>
            <fullName evidence="8">Ornithine acetyltransferase</fullName>
            <shortName evidence="8">OATase</shortName>
        </alternativeName>
        <alternativeName>
            <fullName evidence="8">Ornithine transacetylase</fullName>
        </alternativeName>
    </domain>
    <domain>
        <recommendedName>
            <fullName evidence="8">Amino-acid acetyltransferase</fullName>
            <ecNumber evidence="8">2.3.1.1</ecNumber>
        </recommendedName>
        <alternativeName>
            <fullName evidence="8">N-acetylglutamate synthase</fullName>
            <shortName evidence="8">AGSase</shortName>
        </alternativeName>
    </domain>
    <component>
        <recommendedName>
            <fullName evidence="8">Arginine biosynthesis bifunctional protein ArgJ alpha chain</fullName>
        </recommendedName>
    </component>
    <component>
        <recommendedName>
            <fullName evidence="8">Arginine biosynthesis bifunctional protein ArgJ beta chain</fullName>
        </recommendedName>
    </component>
</protein>
<keyword evidence="8" id="KW-0055">Arginine biosynthesis</keyword>
<dbReference type="InterPro" id="IPR002813">
    <property type="entry name" value="Arg_biosynth_ArgJ"/>
</dbReference>
<feature type="active site" description="Nucleophile" evidence="8">
    <location>
        <position position="181"/>
    </location>
</feature>
<keyword evidence="5 8" id="KW-0808">Transferase</keyword>
<dbReference type="AlphaFoldDB" id="A0A5C8I1F7"/>
<evidence type="ECO:0000256" key="7">
    <source>
        <dbReference type="ARBA" id="ARBA00023315"/>
    </source>
</evidence>
<evidence type="ECO:0000256" key="5">
    <source>
        <dbReference type="ARBA" id="ARBA00022679"/>
    </source>
</evidence>
<keyword evidence="8" id="KW-0028">Amino-acid biosynthesis</keyword>
<feature type="binding site" evidence="8">
    <location>
        <position position="148"/>
    </location>
    <ligand>
        <name>substrate</name>
    </ligand>
</feature>
<dbReference type="Pfam" id="PF01960">
    <property type="entry name" value="ArgJ"/>
    <property type="match status" value="1"/>
</dbReference>
<feature type="site" description="Involved in the stabilization of negative charge on the oxyanion by the formation of the oxyanion hole" evidence="8">
    <location>
        <position position="110"/>
    </location>
</feature>
<dbReference type="CDD" id="cd02152">
    <property type="entry name" value="OAT"/>
    <property type="match status" value="1"/>
</dbReference>
<dbReference type="GO" id="GO:0004042">
    <property type="term" value="F:L-glutamate N-acetyltransferase activity"/>
    <property type="evidence" value="ECO:0007669"/>
    <property type="project" value="UniProtKB-UniRule"/>
</dbReference>
<keyword evidence="10" id="KW-1185">Reference proteome</keyword>
<comment type="subcellular location">
    <subcellularLocation>
        <location evidence="1 8">Cytoplasm</location>
    </subcellularLocation>
</comment>
<dbReference type="InterPro" id="IPR016117">
    <property type="entry name" value="ArgJ-like_dom_sf"/>
</dbReference>
<dbReference type="Gene3D" id="3.10.20.340">
    <property type="entry name" value="ArgJ beta chain, C-terminal domain"/>
    <property type="match status" value="1"/>
</dbReference>
<comment type="caution">
    <text evidence="9">The sequence shown here is derived from an EMBL/GenBank/DDBJ whole genome shotgun (WGS) entry which is preliminary data.</text>
</comment>
<dbReference type="GO" id="GO:0005737">
    <property type="term" value="C:cytoplasm"/>
    <property type="evidence" value="ECO:0007669"/>
    <property type="project" value="UniProtKB-SubCell"/>
</dbReference>
<feature type="binding site" evidence="8">
    <location>
        <position position="380"/>
    </location>
    <ligand>
        <name>substrate</name>
    </ligand>
</feature>
<accession>A0A5C8I1F7</accession>
<feature type="site" description="Cleavage; by autolysis" evidence="8">
    <location>
        <begin position="180"/>
        <end position="181"/>
    </location>
</feature>
<proteinExistence type="inferred from homology"/>
<comment type="function">
    <text evidence="8">Catalyzes two activities which are involved in the cyclic version of arginine biosynthesis: the synthesis of N-acetylglutamate from glutamate and acetyl-CoA as the acetyl donor, and of ornithine by transacetylation between N(2)-acetylornithine and glutamate.</text>
</comment>
<evidence type="ECO:0000313" key="9">
    <source>
        <dbReference type="EMBL" id="TXK12616.1"/>
    </source>
</evidence>
<dbReference type="UniPathway" id="UPA00068">
    <property type="reaction ID" value="UER00106"/>
</dbReference>
<evidence type="ECO:0000256" key="3">
    <source>
        <dbReference type="ARBA" id="ARBA00011475"/>
    </source>
</evidence>
<keyword evidence="8" id="KW-0511">Multifunctional enzyme</keyword>
<reference evidence="9 10" key="1">
    <citation type="submission" date="2019-08" db="EMBL/GenBank/DDBJ databases">
        <authorList>
            <person name="Dong K."/>
        </authorList>
    </citation>
    <scope>NUCLEOTIDE SEQUENCE [LARGE SCALE GENOMIC DNA]</scope>
    <source>
        <strain evidence="9 10">JCM14558</strain>
    </source>
</reference>
<dbReference type="EC" id="2.3.1.35" evidence="8"/>
<evidence type="ECO:0000256" key="6">
    <source>
        <dbReference type="ARBA" id="ARBA00022813"/>
    </source>
</evidence>
<feature type="chain" id="PRO_5023492833" description="Arginine biosynthesis bifunctional protein ArgJ beta chain" evidence="8">
    <location>
        <begin position="181"/>
        <end position="385"/>
    </location>
</feature>
<dbReference type="GO" id="GO:0006592">
    <property type="term" value="P:ornithine biosynthetic process"/>
    <property type="evidence" value="ECO:0007669"/>
    <property type="project" value="TreeGrafter"/>
</dbReference>
<feature type="binding site" evidence="8">
    <location>
        <position position="385"/>
    </location>
    <ligand>
        <name>substrate</name>
    </ligand>
</feature>
<keyword evidence="6 8" id="KW-0068">Autocatalytic cleavage</keyword>
<comment type="catalytic activity">
    <reaction evidence="8">
        <text>N(2)-acetyl-L-ornithine + L-glutamate = N-acetyl-L-glutamate + L-ornithine</text>
        <dbReference type="Rhea" id="RHEA:15349"/>
        <dbReference type="ChEBI" id="CHEBI:29985"/>
        <dbReference type="ChEBI" id="CHEBI:44337"/>
        <dbReference type="ChEBI" id="CHEBI:46911"/>
        <dbReference type="ChEBI" id="CHEBI:57805"/>
        <dbReference type="EC" id="2.3.1.35"/>
    </reaction>
</comment>
<gene>
    <name evidence="8 9" type="primary">argJ</name>
    <name evidence="9" type="ORF">FVP77_03875</name>
</gene>
<dbReference type="EC" id="2.3.1.1" evidence="8"/>
<dbReference type="PANTHER" id="PTHR23100:SF0">
    <property type="entry name" value="ARGININE BIOSYNTHESIS BIFUNCTIONAL PROTEIN ARGJ, MITOCHONDRIAL"/>
    <property type="match status" value="1"/>
</dbReference>
<dbReference type="OrthoDB" id="9804242at2"/>
<dbReference type="RefSeq" id="WP_147893328.1">
    <property type="nucleotide sequence ID" value="NZ_BAAANR010000001.1"/>
</dbReference>